<keyword evidence="16" id="KW-1185">Reference proteome</keyword>
<evidence type="ECO:0000256" key="12">
    <source>
        <dbReference type="ARBA" id="ARBA00023264"/>
    </source>
</evidence>
<comment type="pathway">
    <text evidence="13">Phospholipid metabolism; phosphatidylcholine biosynthesis.</text>
</comment>
<keyword evidence="5 13" id="KW-0949">S-adenosyl-L-methionine</keyword>
<feature type="transmembrane region" description="Helical" evidence="13">
    <location>
        <begin position="268"/>
        <end position="298"/>
    </location>
</feature>
<feature type="region of interest" description="Disordered" evidence="14">
    <location>
        <begin position="951"/>
        <end position="975"/>
    </location>
</feature>
<feature type="transmembrane region" description="Helical" evidence="13">
    <location>
        <begin position="462"/>
        <end position="484"/>
    </location>
</feature>
<feature type="transmembrane region" description="Helical" evidence="13">
    <location>
        <begin position="206"/>
        <end position="222"/>
    </location>
</feature>
<feature type="transmembrane region" description="Helical" evidence="13">
    <location>
        <begin position="170"/>
        <end position="194"/>
    </location>
</feature>
<dbReference type="InterPro" id="IPR016219">
    <property type="entry name" value="Phosphatid-EA_MeTrfase_fun"/>
</dbReference>
<evidence type="ECO:0000256" key="7">
    <source>
        <dbReference type="ARBA" id="ARBA00022824"/>
    </source>
</evidence>
<evidence type="ECO:0000256" key="13">
    <source>
        <dbReference type="RuleBase" id="RU361122"/>
    </source>
</evidence>
<comment type="subcellular location">
    <subcellularLocation>
        <location evidence="1">Endomembrane system</location>
        <topology evidence="1">Multi-pass membrane protein</topology>
    </subcellularLocation>
    <subcellularLocation>
        <location evidence="13">Endoplasmic reticulum membrane</location>
        <topology evidence="13">Multi-pass membrane protein</topology>
    </subcellularLocation>
</comment>
<sequence length="1022" mass="115680">MAGSSNGLRKRRPGSPNSGVTEPAKHEDKPPAREEIWGKTPSGEVFRVPVTHDVLTLFNPAYPKSHLDLLNLGLLGLQIVMFFILPRRAAQMFFLFYFAFWRAAYDAGLGWVLTKQSKKKWIVREVQKRGWLDEKRRPAVRNWIRAQLAGKMGKDYSFDELPLEYNTWLLFRQAVDIILLNDFVAYCMFAFACFRVPDGLSTFIHVMRWLGGLLLIGFNLWVKTEAHSVVKDYGWYWGDCFFQRGNLVFDGVFELAPHPMYSVGYAGYYGLSLIAGSYAVLFVSLAAHAAQFGFLVFFENPHIERNYIKPKAIAKRTPIAIPEAENQGIIHPQDPADLPTPSVTEGETATETEEVETETELELEDEADGLNQATQAKKHRQQHRPQISSASSVSLPSGSELAMPPKKKYISQHDLLNKYFRRDTVILKNLDLLRANDAMLVLIIFYSMFFSLLPRLPDSTLLGIHFAHALAWTLFHCFGLGLLLRAQSQSRFIVKHFISNYYYPQNDGGKGAVLEAFNNWKAIYNMSLCMTNGRSLLITFGSFDILADLKAQFHLLVLYGGHIRYPANGLLVTNCCGTLWESLSLDHPLQILIGLHIWASWESYEVLGVFGWFFGDFFMEEFPAHLEYSGIYRYLNNPEMMGGAAWFGLSLIGGSKLVLALAVLRHLAHWWFLSSVENPHMRKLYGDSLRKEAGFVKVIKSVASKNARILESRAGRHAPEIKRVAKEVKGTFDKVLEETADVVEEFLAKSRPKISEVVQDTKVLLQQSREKLVITRVANDLSSYDTSKYKAVILPSSEGTLRFMVGEPINVRWQAPHMHSRKDWIGIYRVGANKSTLVTKTSSMGMWVPVYDEEWDGDVPLGLDRPDVPVRESESGVVTFKGDTLPWQVGRYEVRYHHDGKYNVMSIDGPFEIYVDKPSELTFTSVRQCLMRIVPLCLDSDPALIPLSCKSSQDGVGSSLKGDSEPPDDRDPDDFSFWSERQAKRICTVLKHAFDVEYAPEVVVADANLTALANRILLSKKM</sequence>
<comment type="catalytic activity">
    <reaction evidence="13">
        <text>a 1,2-diacyl-sn-glycero-3-phosphoethanolamine + S-adenosyl-L-methionine = a 1,2-diacyl-sn-glycero-3-phospho-N-methylethanolamine + S-adenosyl-L-homocysteine + H(+)</text>
        <dbReference type="Rhea" id="RHEA:11164"/>
        <dbReference type="ChEBI" id="CHEBI:15378"/>
        <dbReference type="ChEBI" id="CHEBI:57856"/>
        <dbReference type="ChEBI" id="CHEBI:59789"/>
        <dbReference type="ChEBI" id="CHEBI:64573"/>
        <dbReference type="ChEBI" id="CHEBI:64612"/>
        <dbReference type="EC" id="2.1.1.17"/>
    </reaction>
</comment>
<evidence type="ECO:0000256" key="11">
    <source>
        <dbReference type="ARBA" id="ARBA00023209"/>
    </source>
</evidence>
<comment type="function">
    <text evidence="13">Catalyzes the first step of the methylation pathway of phosphatidylcholine biosynthesis, the SAM-dependent methylation of phosphatidylethanolamine (PE) to phosphatidylmonomethylethanolamine (PMME).</text>
</comment>
<dbReference type="PANTHER" id="PTHR32138:SF0">
    <property type="entry name" value="PHOSPHATIDYLETHANOLAMINE N-METHYLTRANSFERASE"/>
    <property type="match status" value="1"/>
</dbReference>
<evidence type="ECO:0000256" key="14">
    <source>
        <dbReference type="SAM" id="MobiDB-lite"/>
    </source>
</evidence>
<dbReference type="EC" id="2.1.1.17" evidence="13"/>
<feature type="compositionally biased region" description="Low complexity" evidence="14">
    <location>
        <begin position="388"/>
        <end position="399"/>
    </location>
</feature>
<comment type="similarity">
    <text evidence="13">Belongs to the class VI-like SAM-binding methyltransferase superfamily. CHO2 family.</text>
</comment>
<dbReference type="Pfam" id="PF04191">
    <property type="entry name" value="PEMT"/>
    <property type="match status" value="2"/>
</dbReference>
<dbReference type="GO" id="GO:0005789">
    <property type="term" value="C:endoplasmic reticulum membrane"/>
    <property type="evidence" value="ECO:0007669"/>
    <property type="project" value="UniProtKB-SubCell"/>
</dbReference>
<feature type="compositionally biased region" description="Basic and acidic residues" evidence="14">
    <location>
        <begin position="23"/>
        <end position="37"/>
    </location>
</feature>
<accession>A0AAW0D398</accession>
<comment type="caution">
    <text evidence="13">Lacks conserved residue(s) required for the propagation of feature annotation.</text>
</comment>
<reference evidence="15 16" key="1">
    <citation type="submission" date="2024-01" db="EMBL/GenBank/DDBJ databases">
        <title>A draft genome for a cacao thread blight-causing isolate of Paramarasmius palmivorus.</title>
        <authorList>
            <person name="Baruah I.K."/>
            <person name="Bukari Y."/>
            <person name="Amoako-Attah I."/>
            <person name="Meinhardt L.W."/>
            <person name="Bailey B.A."/>
            <person name="Cohen S.P."/>
        </authorList>
    </citation>
    <scope>NUCLEOTIDE SEQUENCE [LARGE SCALE GENOMIC DNA]</scope>
    <source>
        <strain evidence="15 16">GH-12</strain>
    </source>
</reference>
<keyword evidence="11 13" id="KW-0594">Phospholipid biosynthesis</keyword>
<dbReference type="GO" id="GO:0006656">
    <property type="term" value="P:phosphatidylcholine biosynthetic process"/>
    <property type="evidence" value="ECO:0007669"/>
    <property type="project" value="UniProtKB-UniRule"/>
</dbReference>
<dbReference type="PIRSF" id="PIRSF000383">
    <property type="entry name" value="PEAMT"/>
    <property type="match status" value="1"/>
</dbReference>
<evidence type="ECO:0000256" key="4">
    <source>
        <dbReference type="ARBA" id="ARBA00022679"/>
    </source>
</evidence>
<organism evidence="15 16">
    <name type="scientific">Paramarasmius palmivorus</name>
    <dbReference type="NCBI Taxonomy" id="297713"/>
    <lineage>
        <taxon>Eukaryota</taxon>
        <taxon>Fungi</taxon>
        <taxon>Dikarya</taxon>
        <taxon>Basidiomycota</taxon>
        <taxon>Agaricomycotina</taxon>
        <taxon>Agaricomycetes</taxon>
        <taxon>Agaricomycetidae</taxon>
        <taxon>Agaricales</taxon>
        <taxon>Marasmiineae</taxon>
        <taxon>Marasmiaceae</taxon>
        <taxon>Paramarasmius</taxon>
    </lineage>
</organism>
<dbReference type="AlphaFoldDB" id="A0AAW0D398"/>
<dbReference type="GO" id="GO:0032259">
    <property type="term" value="P:methylation"/>
    <property type="evidence" value="ECO:0007669"/>
    <property type="project" value="UniProtKB-KW"/>
</dbReference>
<gene>
    <name evidence="15" type="primary">CHO2</name>
    <name evidence="15" type="ORF">VNI00_007619</name>
</gene>
<name>A0AAW0D398_9AGAR</name>
<evidence type="ECO:0000313" key="15">
    <source>
        <dbReference type="EMBL" id="KAK7045370.1"/>
    </source>
</evidence>
<dbReference type="InterPro" id="IPR007318">
    <property type="entry name" value="Phopholipid_MeTrfase"/>
</dbReference>
<keyword evidence="4 13" id="KW-0808">Transferase</keyword>
<dbReference type="Gene3D" id="2.60.40.2840">
    <property type="match status" value="1"/>
</dbReference>
<evidence type="ECO:0000256" key="3">
    <source>
        <dbReference type="ARBA" id="ARBA00022603"/>
    </source>
</evidence>
<feature type="region of interest" description="Disordered" evidence="14">
    <location>
        <begin position="1"/>
        <end position="37"/>
    </location>
</feature>
<keyword evidence="10 13" id="KW-0472">Membrane</keyword>
<keyword evidence="2 13" id="KW-0444">Lipid biosynthesis</keyword>
<feature type="compositionally biased region" description="Acidic residues" evidence="14">
    <location>
        <begin position="348"/>
        <end position="368"/>
    </location>
</feature>
<keyword evidence="9 13" id="KW-0443">Lipid metabolism</keyword>
<evidence type="ECO:0000256" key="10">
    <source>
        <dbReference type="ARBA" id="ARBA00023136"/>
    </source>
</evidence>
<dbReference type="PROSITE" id="PS51598">
    <property type="entry name" value="SAM_CHO2"/>
    <property type="match status" value="1"/>
</dbReference>
<evidence type="ECO:0000256" key="6">
    <source>
        <dbReference type="ARBA" id="ARBA00022692"/>
    </source>
</evidence>
<evidence type="ECO:0000256" key="1">
    <source>
        <dbReference type="ARBA" id="ARBA00004127"/>
    </source>
</evidence>
<evidence type="ECO:0000256" key="2">
    <source>
        <dbReference type="ARBA" id="ARBA00022516"/>
    </source>
</evidence>
<dbReference type="GO" id="GO:0004608">
    <property type="term" value="F:phosphatidylethanolamine N-methyltransferase activity"/>
    <property type="evidence" value="ECO:0007669"/>
    <property type="project" value="UniProtKB-UniRule"/>
</dbReference>
<keyword evidence="7 13" id="KW-0256">Endoplasmic reticulum</keyword>
<feature type="region of interest" description="Disordered" evidence="14">
    <location>
        <begin position="325"/>
        <end position="404"/>
    </location>
</feature>
<comment type="caution">
    <text evidence="15">The sequence shown here is derived from an EMBL/GenBank/DDBJ whole genome shotgun (WGS) entry which is preliminary data.</text>
</comment>
<feature type="transmembrane region" description="Helical" evidence="13">
    <location>
        <begin position="438"/>
        <end position="456"/>
    </location>
</feature>
<feature type="transmembrane region" description="Helical" evidence="13">
    <location>
        <begin position="644"/>
        <end position="664"/>
    </location>
</feature>
<dbReference type="Proteomes" id="UP001383192">
    <property type="component" value="Unassembled WGS sequence"/>
</dbReference>
<dbReference type="PANTHER" id="PTHR32138">
    <property type="entry name" value="PHOSPHATIDYLETHANOLAMINE N-METHYLTRANSFERASE"/>
    <property type="match status" value="1"/>
</dbReference>
<keyword evidence="8 13" id="KW-1133">Transmembrane helix</keyword>
<keyword evidence="6 13" id="KW-0812">Transmembrane</keyword>
<feature type="transmembrane region" description="Helical" evidence="13">
    <location>
        <begin position="92"/>
        <end position="113"/>
    </location>
</feature>
<evidence type="ECO:0000256" key="8">
    <source>
        <dbReference type="ARBA" id="ARBA00022989"/>
    </source>
</evidence>
<evidence type="ECO:0000256" key="9">
    <source>
        <dbReference type="ARBA" id="ARBA00023098"/>
    </source>
</evidence>
<keyword evidence="12 13" id="KW-1208">Phospholipid metabolism</keyword>
<protein>
    <recommendedName>
        <fullName evidence="13">Phosphatidylethanolamine N-methyltransferase</fullName>
        <shortName evidence="13">PEAMT</shortName>
        <ecNumber evidence="13">2.1.1.17</ecNumber>
    </recommendedName>
</protein>
<evidence type="ECO:0000313" key="16">
    <source>
        <dbReference type="Proteomes" id="UP001383192"/>
    </source>
</evidence>
<dbReference type="EMBL" id="JAYKXP010000025">
    <property type="protein sequence ID" value="KAK7045370.1"/>
    <property type="molecule type" value="Genomic_DNA"/>
</dbReference>
<feature type="transmembrane region" description="Helical" evidence="13">
    <location>
        <begin position="69"/>
        <end position="85"/>
    </location>
</feature>
<evidence type="ECO:0000256" key="5">
    <source>
        <dbReference type="ARBA" id="ARBA00022691"/>
    </source>
</evidence>
<keyword evidence="3 13" id="KW-0489">Methyltransferase</keyword>
<proteinExistence type="inferred from homology"/>